<evidence type="ECO:0000256" key="4">
    <source>
        <dbReference type="SAM" id="MobiDB-lite"/>
    </source>
</evidence>
<dbReference type="RefSeq" id="WP_347166185.1">
    <property type="nucleotide sequence ID" value="NZ_JBDNCH010000002.1"/>
</dbReference>
<dbReference type="InterPro" id="IPR001034">
    <property type="entry name" value="DeoR_HTH"/>
</dbReference>
<evidence type="ECO:0000256" key="3">
    <source>
        <dbReference type="ARBA" id="ARBA00023163"/>
    </source>
</evidence>
<dbReference type="AlphaFoldDB" id="A0AAW9SLG2"/>
<sequence>MKRDDRQQAIMDLLVSDGEVELDALADRFAVSRMTIHRDLDELEGGGFCARSGAGRPSPRAPVSKATSACASGRASPPRPPWPRPRWR</sequence>
<feature type="domain" description="HTH deoR-type" evidence="5">
    <location>
        <begin position="3"/>
        <end position="58"/>
    </location>
</feature>
<evidence type="ECO:0000313" key="6">
    <source>
        <dbReference type="EMBL" id="MEN9061075.1"/>
    </source>
</evidence>
<keyword evidence="1" id="KW-0805">Transcription regulation</keyword>
<reference evidence="6 7" key="1">
    <citation type="submission" date="2024-05" db="EMBL/GenBank/DDBJ databases">
        <title>Genome sequence of Ponticoccus litoralis KCCM 90028.</title>
        <authorList>
            <person name="Kim J.M."/>
            <person name="Lee J.K."/>
            <person name="Choi B.J."/>
            <person name="Bayburt H."/>
            <person name="Baek J.H."/>
            <person name="Jeon C.O."/>
        </authorList>
    </citation>
    <scope>NUCLEOTIDE SEQUENCE [LARGE SCALE GENOMIC DNA]</scope>
    <source>
        <strain evidence="6 7">KCCM 90028</strain>
    </source>
</reference>
<accession>A0AAW9SLG2</accession>
<dbReference type="InterPro" id="IPR036388">
    <property type="entry name" value="WH-like_DNA-bd_sf"/>
</dbReference>
<evidence type="ECO:0000259" key="5">
    <source>
        <dbReference type="PROSITE" id="PS51000"/>
    </source>
</evidence>
<comment type="caution">
    <text evidence="6">The sequence shown here is derived from an EMBL/GenBank/DDBJ whole genome shotgun (WGS) entry which is preliminary data.</text>
</comment>
<proteinExistence type="predicted"/>
<evidence type="ECO:0000313" key="7">
    <source>
        <dbReference type="Proteomes" id="UP001428774"/>
    </source>
</evidence>
<dbReference type="PROSITE" id="PS51000">
    <property type="entry name" value="HTH_DEOR_2"/>
    <property type="match status" value="1"/>
</dbReference>
<dbReference type="EMBL" id="JBDNCH010000002">
    <property type="protein sequence ID" value="MEN9061075.1"/>
    <property type="molecule type" value="Genomic_DNA"/>
</dbReference>
<dbReference type="Pfam" id="PF08220">
    <property type="entry name" value="HTH_DeoR"/>
    <property type="match status" value="1"/>
</dbReference>
<feature type="compositionally biased region" description="Pro residues" evidence="4">
    <location>
        <begin position="77"/>
        <end position="88"/>
    </location>
</feature>
<protein>
    <submittedName>
        <fullName evidence="6">DeoR family transcriptional regulator</fullName>
    </submittedName>
</protein>
<gene>
    <name evidence="6" type="ORF">ABFB10_08500</name>
</gene>
<keyword evidence="2" id="KW-0238">DNA-binding</keyword>
<evidence type="ECO:0000256" key="2">
    <source>
        <dbReference type="ARBA" id="ARBA00023125"/>
    </source>
</evidence>
<dbReference type="GO" id="GO:0003700">
    <property type="term" value="F:DNA-binding transcription factor activity"/>
    <property type="evidence" value="ECO:0007669"/>
    <property type="project" value="InterPro"/>
</dbReference>
<name>A0AAW9SLG2_9RHOB</name>
<dbReference type="InterPro" id="IPR018356">
    <property type="entry name" value="Tscrpt_reg_HTH_DeoR_CS"/>
</dbReference>
<dbReference type="SMART" id="SM00420">
    <property type="entry name" value="HTH_DEOR"/>
    <property type="match status" value="1"/>
</dbReference>
<dbReference type="InterPro" id="IPR036390">
    <property type="entry name" value="WH_DNA-bd_sf"/>
</dbReference>
<feature type="region of interest" description="Disordered" evidence="4">
    <location>
        <begin position="44"/>
        <end position="88"/>
    </location>
</feature>
<keyword evidence="3" id="KW-0804">Transcription</keyword>
<dbReference type="SUPFAM" id="SSF46785">
    <property type="entry name" value="Winged helix' DNA-binding domain"/>
    <property type="match status" value="1"/>
</dbReference>
<dbReference type="GO" id="GO:0003677">
    <property type="term" value="F:DNA binding"/>
    <property type="evidence" value="ECO:0007669"/>
    <property type="project" value="UniProtKB-KW"/>
</dbReference>
<dbReference type="Gene3D" id="1.10.10.10">
    <property type="entry name" value="Winged helix-like DNA-binding domain superfamily/Winged helix DNA-binding domain"/>
    <property type="match status" value="1"/>
</dbReference>
<dbReference type="Proteomes" id="UP001428774">
    <property type="component" value="Unassembled WGS sequence"/>
</dbReference>
<organism evidence="6 7">
    <name type="scientific">Ponticoccus litoralis</name>
    <dbReference type="NCBI Taxonomy" id="422297"/>
    <lineage>
        <taxon>Bacteria</taxon>
        <taxon>Pseudomonadati</taxon>
        <taxon>Pseudomonadota</taxon>
        <taxon>Alphaproteobacteria</taxon>
        <taxon>Rhodobacterales</taxon>
        <taxon>Roseobacteraceae</taxon>
        <taxon>Ponticoccus</taxon>
    </lineage>
</organism>
<evidence type="ECO:0000256" key="1">
    <source>
        <dbReference type="ARBA" id="ARBA00023015"/>
    </source>
</evidence>
<keyword evidence="7" id="KW-1185">Reference proteome</keyword>
<dbReference type="PROSITE" id="PS00894">
    <property type="entry name" value="HTH_DEOR_1"/>
    <property type="match status" value="1"/>
</dbReference>